<feature type="non-terminal residue" evidence="16">
    <location>
        <position position="1104"/>
    </location>
</feature>
<dbReference type="PANTHER" id="PTHR24028">
    <property type="entry name" value="CADHERIN-87A"/>
    <property type="match status" value="1"/>
</dbReference>
<keyword evidence="6 11" id="KW-0106">Calcium</keyword>
<evidence type="ECO:0000256" key="2">
    <source>
        <dbReference type="ARBA" id="ARBA00022475"/>
    </source>
</evidence>
<dbReference type="EMBL" id="JACVVK020000014">
    <property type="protein sequence ID" value="KAK7504568.1"/>
    <property type="molecule type" value="Genomic_DNA"/>
</dbReference>
<evidence type="ECO:0000256" key="6">
    <source>
        <dbReference type="ARBA" id="ARBA00022837"/>
    </source>
</evidence>
<feature type="domain" description="Cadherin" evidence="15">
    <location>
        <begin position="222"/>
        <end position="329"/>
    </location>
</feature>
<feature type="domain" description="Cadherin" evidence="15">
    <location>
        <begin position="438"/>
        <end position="543"/>
    </location>
</feature>
<dbReference type="InterPro" id="IPR050174">
    <property type="entry name" value="Protocadherin/Cadherin-CA"/>
</dbReference>
<organism evidence="16 17">
    <name type="scientific">Batillaria attramentaria</name>
    <dbReference type="NCBI Taxonomy" id="370345"/>
    <lineage>
        <taxon>Eukaryota</taxon>
        <taxon>Metazoa</taxon>
        <taxon>Spiralia</taxon>
        <taxon>Lophotrochozoa</taxon>
        <taxon>Mollusca</taxon>
        <taxon>Gastropoda</taxon>
        <taxon>Caenogastropoda</taxon>
        <taxon>Sorbeoconcha</taxon>
        <taxon>Cerithioidea</taxon>
        <taxon>Batillariidae</taxon>
        <taxon>Batillaria</taxon>
    </lineage>
</organism>
<dbReference type="GO" id="GO:0005509">
    <property type="term" value="F:calcium ion binding"/>
    <property type="evidence" value="ECO:0007669"/>
    <property type="project" value="UniProtKB-UniRule"/>
</dbReference>
<feature type="compositionally biased region" description="Polar residues" evidence="12">
    <location>
        <begin position="928"/>
        <end position="939"/>
    </location>
</feature>
<keyword evidence="17" id="KW-1185">Reference proteome</keyword>
<keyword evidence="5" id="KW-0677">Repeat</keyword>
<proteinExistence type="predicted"/>
<feature type="domain" description="Cadherin" evidence="15">
    <location>
        <begin position="543"/>
        <end position="647"/>
    </location>
</feature>
<keyword evidence="9 13" id="KW-0472">Membrane</keyword>
<evidence type="ECO:0000256" key="1">
    <source>
        <dbReference type="ARBA" id="ARBA00004251"/>
    </source>
</evidence>
<keyword evidence="7" id="KW-0130">Cell adhesion</keyword>
<reference evidence="16 17" key="1">
    <citation type="journal article" date="2023" name="Sci. Data">
        <title>Genome assembly of the Korean intertidal mud-creeper Batillaria attramentaria.</title>
        <authorList>
            <person name="Patra A.K."/>
            <person name="Ho P.T."/>
            <person name="Jun S."/>
            <person name="Lee S.J."/>
            <person name="Kim Y."/>
            <person name="Won Y.J."/>
        </authorList>
    </citation>
    <scope>NUCLEOTIDE SEQUENCE [LARGE SCALE GENOMIC DNA]</scope>
    <source>
        <strain evidence="16">Wonlab-2016</strain>
    </source>
</reference>
<evidence type="ECO:0000256" key="12">
    <source>
        <dbReference type="SAM" id="MobiDB-lite"/>
    </source>
</evidence>
<feature type="region of interest" description="Disordered" evidence="12">
    <location>
        <begin position="848"/>
        <end position="871"/>
    </location>
</feature>
<evidence type="ECO:0000256" key="3">
    <source>
        <dbReference type="ARBA" id="ARBA00022692"/>
    </source>
</evidence>
<dbReference type="InterPro" id="IPR013164">
    <property type="entry name" value="Cadherin_N"/>
</dbReference>
<comment type="caution">
    <text evidence="16">The sequence shown here is derived from an EMBL/GenBank/DDBJ whole genome shotgun (WGS) entry which is preliminary data.</text>
</comment>
<keyword evidence="4 14" id="KW-0732">Signal</keyword>
<dbReference type="Gene3D" id="2.60.40.60">
    <property type="entry name" value="Cadherins"/>
    <property type="match status" value="7"/>
</dbReference>
<feature type="transmembrane region" description="Helical" evidence="13">
    <location>
        <begin position="762"/>
        <end position="786"/>
    </location>
</feature>
<feature type="compositionally biased region" description="Polar residues" evidence="12">
    <location>
        <begin position="1002"/>
        <end position="1013"/>
    </location>
</feature>
<feature type="chain" id="PRO_5044757963" description="Cadherin domain-containing protein" evidence="14">
    <location>
        <begin position="25"/>
        <end position="1104"/>
    </location>
</feature>
<evidence type="ECO:0000256" key="10">
    <source>
        <dbReference type="ARBA" id="ARBA00023180"/>
    </source>
</evidence>
<evidence type="ECO:0000313" key="16">
    <source>
        <dbReference type="EMBL" id="KAK7504568.1"/>
    </source>
</evidence>
<dbReference type="Pfam" id="PF00028">
    <property type="entry name" value="Cadherin"/>
    <property type="match status" value="6"/>
</dbReference>
<dbReference type="GO" id="GO:0005886">
    <property type="term" value="C:plasma membrane"/>
    <property type="evidence" value="ECO:0007669"/>
    <property type="project" value="UniProtKB-SubCell"/>
</dbReference>
<dbReference type="FunFam" id="2.60.40.60:FF:000007">
    <property type="entry name" value="Protocadherin alpha 2"/>
    <property type="match status" value="1"/>
</dbReference>
<dbReference type="InterPro" id="IPR015919">
    <property type="entry name" value="Cadherin-like_sf"/>
</dbReference>
<dbReference type="PROSITE" id="PS50268">
    <property type="entry name" value="CADHERIN_2"/>
    <property type="match status" value="6"/>
</dbReference>
<evidence type="ECO:0000256" key="5">
    <source>
        <dbReference type="ARBA" id="ARBA00022737"/>
    </source>
</evidence>
<feature type="signal peptide" evidence="14">
    <location>
        <begin position="1"/>
        <end position="24"/>
    </location>
</feature>
<comment type="subcellular location">
    <subcellularLocation>
        <location evidence="1">Cell membrane</location>
        <topology evidence="1">Single-pass type I membrane protein</topology>
    </subcellularLocation>
</comment>
<dbReference type="PANTHER" id="PTHR24028:SF146">
    <property type="entry name" value="CADHERIN 96CB, ISOFORM D-RELATED"/>
    <property type="match status" value="1"/>
</dbReference>
<feature type="region of interest" description="Disordered" evidence="12">
    <location>
        <begin position="995"/>
        <end position="1104"/>
    </location>
</feature>
<feature type="domain" description="Cadherin" evidence="15">
    <location>
        <begin position="111"/>
        <end position="221"/>
    </location>
</feature>
<protein>
    <recommendedName>
        <fullName evidence="15">Cadherin domain-containing protein</fullName>
    </recommendedName>
</protein>
<evidence type="ECO:0000259" key="15">
    <source>
        <dbReference type="PROSITE" id="PS50268"/>
    </source>
</evidence>
<dbReference type="PROSITE" id="PS00232">
    <property type="entry name" value="CADHERIN_1"/>
    <property type="match status" value="2"/>
</dbReference>
<dbReference type="SMART" id="SM00112">
    <property type="entry name" value="CA"/>
    <property type="match status" value="6"/>
</dbReference>
<dbReference type="GO" id="GO:0007155">
    <property type="term" value="P:cell adhesion"/>
    <property type="evidence" value="ECO:0007669"/>
    <property type="project" value="UniProtKB-KW"/>
</dbReference>
<dbReference type="Pfam" id="PF08266">
    <property type="entry name" value="Cadherin_2"/>
    <property type="match status" value="1"/>
</dbReference>
<evidence type="ECO:0000256" key="13">
    <source>
        <dbReference type="SAM" id="Phobius"/>
    </source>
</evidence>
<dbReference type="SUPFAM" id="SSF49313">
    <property type="entry name" value="Cadherin-like"/>
    <property type="match status" value="6"/>
</dbReference>
<feature type="compositionally biased region" description="Basic and acidic residues" evidence="12">
    <location>
        <begin position="907"/>
        <end position="924"/>
    </location>
</feature>
<keyword evidence="10" id="KW-0325">Glycoprotein</keyword>
<feature type="compositionally biased region" description="Polar residues" evidence="12">
    <location>
        <begin position="1087"/>
        <end position="1104"/>
    </location>
</feature>
<evidence type="ECO:0000256" key="7">
    <source>
        <dbReference type="ARBA" id="ARBA00022889"/>
    </source>
</evidence>
<feature type="domain" description="Cadherin" evidence="15">
    <location>
        <begin position="651"/>
        <end position="757"/>
    </location>
</feature>
<evidence type="ECO:0000256" key="11">
    <source>
        <dbReference type="PROSITE-ProRule" id="PRU00043"/>
    </source>
</evidence>
<keyword evidence="8 13" id="KW-1133">Transmembrane helix</keyword>
<gene>
    <name evidence="16" type="ORF">BaRGS_00004054</name>
</gene>
<sequence length="1104" mass="121701">MSGVVYLCACHLLVALVLLSGVSAQNRELSYTIYEEGPVPFRVGDVARDSNVSQLLGTEIFATLRYRVLSQDGTNSALFSIGDTSGKLHTAARIDRESLCHFSDYCRLHFPQSSVSVPVTENSATGLTIDITPAVDLDVGANTIQNYDLVTQFPTVFGLEVTRNLDGSLVPNLVINSQLDREARDFYRLTILAVDGGTDPRTGILTLNITVEDVNDSAPTFSSSTYNVSVNETLPRRTVVAKVKATDRDIGFNGDVRYRFSSRQTDDNANAFGIDETSGEVISMQDLTSLQGKTLKLVVEAVDRGSKPLKAQAIVNVHVIDTVNDYPTIRLTTISGGNMSLVKENTQNGYVVAHFLVVDTDSGNNGIVSCSASNARFDLQKLNENEYKVTLQGSLDREVRDRYDVQVRCWDHGRPPRTSVVSFSVIVQDVNDNSPRFSEGVYRRNVTEEQGPGVLLRVYASDKDIGENGRVTYKLGNATSFLSSLIAVVPTNGDIVAKKSFDREVYKSLDFFVMAEDNGPRPLASYARVILTITDINDRKPSLPPGYTLKVPENKPSGTEVGRIEAIDEDEGESGQVFYQLLPDDNANAYFQVSSNGVVRTRGPFDREQVECYHLSVVANDRGTPPLQNVLKVVVQILDENDNVPKFIRPNGTQKEIHISSLTPARSVIFRAKARDDDEGVNAELEFGLGSENYGLFTINRTSGTLSTLRDLRASDVTTYMLVLTCNDKGPGDKHALSPLNIRVLAENATMLTSGRVNEDHIIIVVVLVCLTILTAACVTAILLRLRHTDRRDRHRRAGVCKASAYHLREVKGSGHGVEETGTPELGRDSDDDLILFKLQLAEQYKERDLYSSKSSPSRHPLVKDMQETASSDVSIASNDVSNQPTMNRLAAFKVQQTLLQRSQSQDGKHDTMGKMSHLDKPQMDEMMSSSSRETNGTDSGRGCSEDDSQAVESVRSETESGFSSFLAMPTKDGWRHVGNHDYANAPMKMVVDLPPPGVTSPYKQQSQLSAQQRPCACSTDSLDQEKPRYEPNQLGRDGSFKTFRTFTPKRPVRTVHFTEDATDSPSSRQTLPASLSMKSREPRFQPQFQSMRPRSNPTHPANA</sequence>
<feature type="domain" description="Cadherin" evidence="15">
    <location>
        <begin position="342"/>
        <end position="437"/>
    </location>
</feature>
<accession>A0ABD0LZK3</accession>
<feature type="region of interest" description="Disordered" evidence="12">
    <location>
        <begin position="899"/>
        <end position="964"/>
    </location>
</feature>
<keyword evidence="2" id="KW-1003">Cell membrane</keyword>
<evidence type="ECO:0000256" key="14">
    <source>
        <dbReference type="SAM" id="SignalP"/>
    </source>
</evidence>
<evidence type="ECO:0000256" key="8">
    <source>
        <dbReference type="ARBA" id="ARBA00022989"/>
    </source>
</evidence>
<dbReference type="AlphaFoldDB" id="A0ABD0LZK3"/>
<dbReference type="FunFam" id="2.60.40.60:FF:000002">
    <property type="entry name" value="Protocadherin alpha 2"/>
    <property type="match status" value="1"/>
</dbReference>
<dbReference type="Proteomes" id="UP001519460">
    <property type="component" value="Unassembled WGS sequence"/>
</dbReference>
<dbReference type="FunFam" id="2.60.40.60:FF:000092">
    <property type="entry name" value="Protocadherin 8"/>
    <property type="match status" value="2"/>
</dbReference>
<feature type="compositionally biased region" description="Polar residues" evidence="12">
    <location>
        <begin position="1064"/>
        <end position="1078"/>
    </location>
</feature>
<dbReference type="InterPro" id="IPR002126">
    <property type="entry name" value="Cadherin-like_dom"/>
</dbReference>
<evidence type="ECO:0000256" key="9">
    <source>
        <dbReference type="ARBA" id="ARBA00023136"/>
    </source>
</evidence>
<dbReference type="PRINTS" id="PR00205">
    <property type="entry name" value="CADHERIN"/>
</dbReference>
<keyword evidence="3 13" id="KW-0812">Transmembrane</keyword>
<evidence type="ECO:0000256" key="4">
    <source>
        <dbReference type="ARBA" id="ARBA00022729"/>
    </source>
</evidence>
<dbReference type="InterPro" id="IPR020894">
    <property type="entry name" value="Cadherin_CS"/>
</dbReference>
<dbReference type="CDD" id="cd11304">
    <property type="entry name" value="Cadherin_repeat"/>
    <property type="match status" value="6"/>
</dbReference>
<evidence type="ECO:0000313" key="17">
    <source>
        <dbReference type="Proteomes" id="UP001519460"/>
    </source>
</evidence>
<name>A0ABD0LZK3_9CAEN</name>